<evidence type="ECO:0000313" key="2">
    <source>
        <dbReference type="EMBL" id="OAF56990.1"/>
    </source>
</evidence>
<dbReference type="eggNOG" id="ENOG502SNM5">
    <property type="taxonomic scope" value="Eukaryota"/>
</dbReference>
<evidence type="ECO:0000256" key="1">
    <source>
        <dbReference type="SAM" id="MobiDB-lite"/>
    </source>
</evidence>
<dbReference type="VEuPathDB" id="FungiDB:GMDG_00610"/>
<proteinExistence type="predicted"/>
<sequence length="367" mass="41480">MSESWAKSESSGQATGSIYASTILQSAIQMQIATKEGVESQEDIETSPSYVGWAKFIHDIGSNQVDRMFWRHKIEFSAQDYLWGSNHESVSNLPMVDYKSKWEMLKVIPIDTANPMRNRAPNANVGGSMASLGVGEYGSTTLGQAFPGNFTNIVAEQARQYLMSFPGNDASGSNPQHSWFRRIARGQITDSEHLEILSDELCYRNALTGVATRYKAFLELQMEDAHLFDTWAWVQEQEPNEQWDRFSKIHDAIHDASIFGHPAPSQGFFFAKPTEYLAIAFVKSGRSMEQVLAEIKKLAAFRGVMVSFVQKPILDNPEVQRRNNRFFRTFTRLGQRLRSLSPGKNKEKTPKKEREKNNGEASGSNRF</sequence>
<reference evidence="2" key="1">
    <citation type="submission" date="2016-03" db="EMBL/GenBank/DDBJ databases">
        <title>Updated assembly of Pseudogymnoascus destructans, the fungus causing white-nose syndrome of bats.</title>
        <authorList>
            <person name="Palmer J.M."/>
            <person name="Drees K.P."/>
            <person name="Foster J.T."/>
            <person name="Lindner D.L."/>
        </authorList>
    </citation>
    <scope>NUCLEOTIDE SEQUENCE [LARGE SCALE GENOMIC DNA]</scope>
    <source>
        <strain evidence="2">20631-21</strain>
    </source>
</reference>
<dbReference type="AlphaFoldDB" id="A0A177A5V4"/>
<name>A0A177A5V4_9PEZI</name>
<dbReference type="Proteomes" id="UP000077154">
    <property type="component" value="Unassembled WGS sequence"/>
</dbReference>
<gene>
    <name evidence="2" type="ORF">VC83_05988</name>
</gene>
<dbReference type="RefSeq" id="XP_024322281.1">
    <property type="nucleotide sequence ID" value="XM_024469595.1"/>
</dbReference>
<dbReference type="GeneID" id="36289050"/>
<protein>
    <submittedName>
        <fullName evidence="2">Uncharacterized protein</fullName>
    </submittedName>
</protein>
<feature type="region of interest" description="Disordered" evidence="1">
    <location>
        <begin position="338"/>
        <end position="367"/>
    </location>
</feature>
<accession>A0A177A5V4</accession>
<feature type="compositionally biased region" description="Basic and acidic residues" evidence="1">
    <location>
        <begin position="344"/>
        <end position="358"/>
    </location>
</feature>
<dbReference type="OrthoDB" id="3439829at2759"/>
<organism evidence="2">
    <name type="scientific">Pseudogymnoascus destructans</name>
    <dbReference type="NCBI Taxonomy" id="655981"/>
    <lineage>
        <taxon>Eukaryota</taxon>
        <taxon>Fungi</taxon>
        <taxon>Dikarya</taxon>
        <taxon>Ascomycota</taxon>
        <taxon>Pezizomycotina</taxon>
        <taxon>Leotiomycetes</taxon>
        <taxon>Thelebolales</taxon>
        <taxon>Thelebolaceae</taxon>
        <taxon>Pseudogymnoascus</taxon>
    </lineage>
</organism>
<dbReference type="EMBL" id="KV441401">
    <property type="protein sequence ID" value="OAF56990.1"/>
    <property type="molecule type" value="Genomic_DNA"/>
</dbReference>